<organism evidence="8 9">
    <name type="scientific">Tachysurus vachellii</name>
    <name type="common">Darkbarbel catfish</name>
    <name type="synonym">Pelteobagrus vachellii</name>
    <dbReference type="NCBI Taxonomy" id="175792"/>
    <lineage>
        <taxon>Eukaryota</taxon>
        <taxon>Metazoa</taxon>
        <taxon>Chordata</taxon>
        <taxon>Craniata</taxon>
        <taxon>Vertebrata</taxon>
        <taxon>Euteleostomi</taxon>
        <taxon>Actinopterygii</taxon>
        <taxon>Neopterygii</taxon>
        <taxon>Teleostei</taxon>
        <taxon>Ostariophysi</taxon>
        <taxon>Siluriformes</taxon>
        <taxon>Bagridae</taxon>
        <taxon>Tachysurus</taxon>
    </lineage>
</organism>
<feature type="transmembrane region" description="Helical" evidence="5">
    <location>
        <begin position="249"/>
        <end position="275"/>
    </location>
</feature>
<feature type="compositionally biased region" description="Basic residues" evidence="4">
    <location>
        <begin position="403"/>
        <end position="412"/>
    </location>
</feature>
<feature type="signal peptide" evidence="6">
    <location>
        <begin position="1"/>
        <end position="19"/>
    </location>
</feature>
<dbReference type="EMBL" id="JAVHJS010000024">
    <property type="protein sequence ID" value="KAK2818317.1"/>
    <property type="molecule type" value="Genomic_DNA"/>
</dbReference>
<comment type="subcellular location">
    <subcellularLocation>
        <location evidence="1">Membrane</location>
    </subcellularLocation>
</comment>
<dbReference type="InterPro" id="IPR050671">
    <property type="entry name" value="CD300_family_receptors"/>
</dbReference>
<protein>
    <recommendedName>
        <fullName evidence="7">Immunoglobulin domain-containing protein</fullName>
    </recommendedName>
</protein>
<keyword evidence="6" id="KW-0732">Signal</keyword>
<feature type="chain" id="PRO_5041692442" description="Immunoglobulin domain-containing protein" evidence="6">
    <location>
        <begin position="20"/>
        <end position="412"/>
    </location>
</feature>
<evidence type="ECO:0000256" key="1">
    <source>
        <dbReference type="ARBA" id="ARBA00004370"/>
    </source>
</evidence>
<dbReference type="GO" id="GO:0005886">
    <property type="term" value="C:plasma membrane"/>
    <property type="evidence" value="ECO:0007669"/>
    <property type="project" value="TreeGrafter"/>
</dbReference>
<gene>
    <name evidence="8" type="ORF">Q7C36_022250</name>
</gene>
<proteinExistence type="predicted"/>
<dbReference type="PANTHER" id="PTHR11860:SF111">
    <property type="entry name" value="IMMUNOGLOBULIN SUBTYPE DOMAIN-CONTAINING PROTEIN"/>
    <property type="match status" value="1"/>
</dbReference>
<accession>A0AA88LJ38</accession>
<evidence type="ECO:0000256" key="4">
    <source>
        <dbReference type="SAM" id="MobiDB-lite"/>
    </source>
</evidence>
<dbReference type="Pfam" id="PF07686">
    <property type="entry name" value="V-set"/>
    <property type="match status" value="1"/>
</dbReference>
<dbReference type="GO" id="GO:0004888">
    <property type="term" value="F:transmembrane signaling receptor activity"/>
    <property type="evidence" value="ECO:0007669"/>
    <property type="project" value="TreeGrafter"/>
</dbReference>
<dbReference type="AlphaFoldDB" id="A0AA88LJ38"/>
<evidence type="ECO:0000256" key="3">
    <source>
        <dbReference type="ARBA" id="ARBA00023136"/>
    </source>
</evidence>
<evidence type="ECO:0000313" key="8">
    <source>
        <dbReference type="EMBL" id="KAK2818317.1"/>
    </source>
</evidence>
<evidence type="ECO:0000256" key="6">
    <source>
        <dbReference type="SAM" id="SignalP"/>
    </source>
</evidence>
<dbReference type="Proteomes" id="UP001187315">
    <property type="component" value="Unassembled WGS sequence"/>
</dbReference>
<evidence type="ECO:0000259" key="7">
    <source>
        <dbReference type="SMART" id="SM00409"/>
    </source>
</evidence>
<keyword evidence="3 5" id="KW-0472">Membrane</keyword>
<dbReference type="InterPro" id="IPR013783">
    <property type="entry name" value="Ig-like_fold"/>
</dbReference>
<keyword evidence="9" id="KW-1185">Reference proteome</keyword>
<dbReference type="PANTHER" id="PTHR11860">
    <property type="entry name" value="POLYMERIC-IMMUNOGLOBULIN RECEPTOR"/>
    <property type="match status" value="1"/>
</dbReference>
<reference evidence="8" key="1">
    <citation type="submission" date="2023-08" db="EMBL/GenBank/DDBJ databases">
        <title>Pelteobagrus vachellii genome.</title>
        <authorList>
            <person name="Liu H."/>
        </authorList>
    </citation>
    <scope>NUCLEOTIDE SEQUENCE</scope>
    <source>
        <strain evidence="8">PRFRI_2022a</strain>
        <tissue evidence="8">Muscle</tissue>
    </source>
</reference>
<dbReference type="SUPFAM" id="SSF48726">
    <property type="entry name" value="Immunoglobulin"/>
    <property type="match status" value="2"/>
</dbReference>
<feature type="region of interest" description="Disordered" evidence="4">
    <location>
        <begin position="389"/>
        <end position="412"/>
    </location>
</feature>
<comment type="caution">
    <text evidence="8">The sequence shown here is derived from an EMBL/GenBank/DDBJ whole genome shotgun (WGS) entry which is preliminary data.</text>
</comment>
<keyword evidence="5" id="KW-1133">Transmembrane helix</keyword>
<name>A0AA88LJ38_TACVA</name>
<dbReference type="SMART" id="SM00409">
    <property type="entry name" value="IG"/>
    <property type="match status" value="1"/>
</dbReference>
<dbReference type="InterPro" id="IPR036179">
    <property type="entry name" value="Ig-like_dom_sf"/>
</dbReference>
<feature type="domain" description="Immunoglobulin" evidence="7">
    <location>
        <begin position="122"/>
        <end position="223"/>
    </location>
</feature>
<evidence type="ECO:0000313" key="9">
    <source>
        <dbReference type="Proteomes" id="UP001187315"/>
    </source>
</evidence>
<sequence length="412" mass="46672">MKNFFSFITFYLISGSVHCFDVISYPGGRVIINFKNQAFTSSVYFCKFKANTECKELITARVSELNNLIHKDRITLFYTEGLISLIYRNLSLQDTGMYQFGDLNWNYDINLKVNSDPCCSGTKAVTGQLGQTLMISCFYPVEFETNPKSFYRLDGFNEAELIRTSGTEQHQDDRFFISDDRKNKVFSVNITNLRKDDGGLYSCAFTEDMRSFSYQSFFTVFQLQATVTKDTAENPDGKLDTSESAGSTFIIIIIITITVCIFVTLLLMGGFILVYKLRHRTQDSVPISQRTETNNTAADYENNLLQIQNIMMSPVYQSLTPNTNQSDSIYQSLDTNTNQSHSVYQNLEANTNQSDSAYQSLTPSTNQSDSVYQNLEANTNQSDSVYQSLTPSTNQSDCLPGSRHQHQLKPIN</sequence>
<keyword evidence="2 5" id="KW-0812">Transmembrane</keyword>
<evidence type="ECO:0000256" key="2">
    <source>
        <dbReference type="ARBA" id="ARBA00022692"/>
    </source>
</evidence>
<dbReference type="InterPro" id="IPR013106">
    <property type="entry name" value="Ig_V-set"/>
</dbReference>
<dbReference type="InterPro" id="IPR003599">
    <property type="entry name" value="Ig_sub"/>
</dbReference>
<evidence type="ECO:0000256" key="5">
    <source>
        <dbReference type="SAM" id="Phobius"/>
    </source>
</evidence>
<dbReference type="Gene3D" id="2.60.40.10">
    <property type="entry name" value="Immunoglobulins"/>
    <property type="match status" value="2"/>
</dbReference>